<gene>
    <name evidence="2" type="ORF">B2J93_8839</name>
</gene>
<dbReference type="InParanoid" id="A0A218ZGB5"/>
<reference evidence="2 3" key="1">
    <citation type="submission" date="2017-04" db="EMBL/GenBank/DDBJ databases">
        <title>Draft genome sequence of Marssonina coronaria NL1: causal agent of apple blotch.</title>
        <authorList>
            <person name="Cheng Q."/>
        </authorList>
    </citation>
    <scope>NUCLEOTIDE SEQUENCE [LARGE SCALE GENOMIC DNA]</scope>
    <source>
        <strain evidence="2 3">NL1</strain>
    </source>
</reference>
<proteinExistence type="predicted"/>
<dbReference type="PANTHER" id="PTHR42791:SF2">
    <property type="entry name" value="N-ACETYLTRANSFERASE DOMAIN-CONTAINING PROTEIN"/>
    <property type="match status" value="1"/>
</dbReference>
<dbReference type="CDD" id="cd04301">
    <property type="entry name" value="NAT_SF"/>
    <property type="match status" value="1"/>
</dbReference>
<protein>
    <recommendedName>
        <fullName evidence="1">N-acetyltransferase domain-containing protein</fullName>
    </recommendedName>
</protein>
<dbReference type="InterPro" id="IPR052523">
    <property type="entry name" value="Trichothecene_AcTrans"/>
</dbReference>
<evidence type="ECO:0000259" key="1">
    <source>
        <dbReference type="PROSITE" id="PS51186"/>
    </source>
</evidence>
<name>A0A218ZGB5_9HELO</name>
<accession>A0A218ZGB5</accession>
<dbReference type="Pfam" id="PF13508">
    <property type="entry name" value="Acetyltransf_7"/>
    <property type="match status" value="1"/>
</dbReference>
<sequence>MPTTILPATTPQDFHAISSLENRVFYYDPFTVVAFGPTRASEDNIAKRAQGLAKKPRNEGGREVVMMAMDEKAVVIGGAAWSFIVAGGKEVGKEADGRKEEMEEGDDSWGFGANVRFCEDVFLAADEHMLRSCEGRGYAKLSTMIVAPENQRRGIGSQLLEKGLREVDEAGLQCVLAASKEGLELYKRFGFVEYETMSLKLWEYEGGEGLGEDRHVVMHRPAKERVQNAAL</sequence>
<dbReference type="InterPro" id="IPR016181">
    <property type="entry name" value="Acyl_CoA_acyltransferase"/>
</dbReference>
<dbReference type="AlphaFoldDB" id="A0A218ZGB5"/>
<dbReference type="InterPro" id="IPR000182">
    <property type="entry name" value="GNAT_dom"/>
</dbReference>
<evidence type="ECO:0000313" key="3">
    <source>
        <dbReference type="Proteomes" id="UP000242519"/>
    </source>
</evidence>
<dbReference type="PANTHER" id="PTHR42791">
    <property type="entry name" value="GNAT FAMILY ACETYLTRANSFERASE"/>
    <property type="match status" value="1"/>
</dbReference>
<dbReference type="GO" id="GO:0016747">
    <property type="term" value="F:acyltransferase activity, transferring groups other than amino-acyl groups"/>
    <property type="evidence" value="ECO:0007669"/>
    <property type="project" value="InterPro"/>
</dbReference>
<dbReference type="PROSITE" id="PS51186">
    <property type="entry name" value="GNAT"/>
    <property type="match status" value="1"/>
</dbReference>
<organism evidence="2 3">
    <name type="scientific">Diplocarpon coronariae</name>
    <dbReference type="NCBI Taxonomy" id="2795749"/>
    <lineage>
        <taxon>Eukaryota</taxon>
        <taxon>Fungi</taxon>
        <taxon>Dikarya</taxon>
        <taxon>Ascomycota</taxon>
        <taxon>Pezizomycotina</taxon>
        <taxon>Leotiomycetes</taxon>
        <taxon>Helotiales</taxon>
        <taxon>Drepanopezizaceae</taxon>
        <taxon>Diplocarpon</taxon>
    </lineage>
</organism>
<dbReference type="SUPFAM" id="SSF55729">
    <property type="entry name" value="Acyl-CoA N-acyltransferases (Nat)"/>
    <property type="match status" value="1"/>
</dbReference>
<feature type="domain" description="N-acetyltransferase" evidence="1">
    <location>
        <begin position="64"/>
        <end position="223"/>
    </location>
</feature>
<dbReference type="OrthoDB" id="2832510at2759"/>
<comment type="caution">
    <text evidence="2">The sequence shown here is derived from an EMBL/GenBank/DDBJ whole genome shotgun (WGS) entry which is preliminary data.</text>
</comment>
<dbReference type="Proteomes" id="UP000242519">
    <property type="component" value="Unassembled WGS sequence"/>
</dbReference>
<evidence type="ECO:0000313" key="2">
    <source>
        <dbReference type="EMBL" id="OWP06782.1"/>
    </source>
</evidence>
<keyword evidence="3" id="KW-1185">Reference proteome</keyword>
<dbReference type="STRING" id="503106.A0A218ZGB5"/>
<dbReference type="EMBL" id="MZNU01000034">
    <property type="protein sequence ID" value="OWP06782.1"/>
    <property type="molecule type" value="Genomic_DNA"/>
</dbReference>
<dbReference type="Gene3D" id="3.40.630.30">
    <property type="match status" value="1"/>
</dbReference>